<accession>A0ABU0LDJ7</accession>
<dbReference type="EMBL" id="JAUSVY010000004">
    <property type="protein sequence ID" value="MDQ0505222.1"/>
    <property type="molecule type" value="Genomic_DNA"/>
</dbReference>
<dbReference type="Pfam" id="PF06863">
    <property type="entry name" value="DUF1254"/>
    <property type="match status" value="1"/>
</dbReference>
<keyword evidence="1" id="KW-1133">Transmembrane helix</keyword>
<protein>
    <submittedName>
        <fullName evidence="3">Membrane protein</fullName>
    </submittedName>
</protein>
<sequence length="216" mass="23559">MSLFDTFTVRVPRPRAVKRRLGGWFGRQMARVNWLWPAGLLLPAAMALVLAGIAHIVSILAMPALAENNAFARLSEIVGSNDMKLLPDPTPNDAVLPMQDPAFISAVCLYDLNDKPLKVRVPATANYTSVSFYTDEGLAFYALSDQAAGKVIELDLMNADQKAALPEDEEITAADRLVIESPSEEGIVLVRAHVPDRGMREVVRRQLEAATCTSAN</sequence>
<evidence type="ECO:0000313" key="4">
    <source>
        <dbReference type="Proteomes" id="UP001241747"/>
    </source>
</evidence>
<dbReference type="InterPro" id="IPR010679">
    <property type="entry name" value="DUF1254"/>
</dbReference>
<gene>
    <name evidence="3" type="ORF">QOZ94_002018</name>
</gene>
<dbReference type="RefSeq" id="WP_237344401.1">
    <property type="nucleotide sequence ID" value="NZ_JABWGX010000004.1"/>
</dbReference>
<keyword evidence="4" id="KW-1185">Reference proteome</keyword>
<keyword evidence="1" id="KW-0812">Transmembrane</keyword>
<evidence type="ECO:0000313" key="3">
    <source>
        <dbReference type="EMBL" id="MDQ0505222.1"/>
    </source>
</evidence>
<name>A0ABU0LDJ7_XANAG</name>
<reference evidence="3 4" key="1">
    <citation type="submission" date="2023-07" db="EMBL/GenBank/DDBJ databases">
        <title>Genomic Encyclopedia of Type Strains, Phase IV (KMG-IV): sequencing the most valuable type-strain genomes for metagenomic binning, comparative biology and taxonomic classification.</title>
        <authorList>
            <person name="Goeker M."/>
        </authorList>
    </citation>
    <scope>NUCLEOTIDE SEQUENCE [LARGE SCALE GENOMIC DNA]</scope>
    <source>
        <strain evidence="3 4">DSM 3770</strain>
    </source>
</reference>
<feature type="transmembrane region" description="Helical" evidence="1">
    <location>
        <begin position="34"/>
        <end position="65"/>
    </location>
</feature>
<feature type="domain" description="DUF1254" evidence="2">
    <location>
        <begin position="88"/>
        <end position="202"/>
    </location>
</feature>
<evidence type="ECO:0000259" key="2">
    <source>
        <dbReference type="Pfam" id="PF06863"/>
    </source>
</evidence>
<comment type="caution">
    <text evidence="3">The sequence shown here is derived from an EMBL/GenBank/DDBJ whole genome shotgun (WGS) entry which is preliminary data.</text>
</comment>
<keyword evidence="1" id="KW-0472">Membrane</keyword>
<proteinExistence type="predicted"/>
<organism evidence="3 4">
    <name type="scientific">Xanthobacter agilis</name>
    <dbReference type="NCBI Taxonomy" id="47492"/>
    <lineage>
        <taxon>Bacteria</taxon>
        <taxon>Pseudomonadati</taxon>
        <taxon>Pseudomonadota</taxon>
        <taxon>Alphaproteobacteria</taxon>
        <taxon>Hyphomicrobiales</taxon>
        <taxon>Xanthobacteraceae</taxon>
        <taxon>Xanthobacter</taxon>
    </lineage>
</organism>
<dbReference type="Proteomes" id="UP001241747">
    <property type="component" value="Unassembled WGS sequence"/>
</dbReference>
<evidence type="ECO:0000256" key="1">
    <source>
        <dbReference type="SAM" id="Phobius"/>
    </source>
</evidence>